<evidence type="ECO:0000313" key="1">
    <source>
        <dbReference type="EMBL" id="GBP18176.1"/>
    </source>
</evidence>
<name>A0A4C1TWZ3_EUMVA</name>
<keyword evidence="2" id="KW-1185">Reference proteome</keyword>
<reference evidence="1 2" key="1">
    <citation type="journal article" date="2019" name="Commun. Biol.">
        <title>The bagworm genome reveals a unique fibroin gene that provides high tensile strength.</title>
        <authorList>
            <person name="Kono N."/>
            <person name="Nakamura H."/>
            <person name="Ohtoshi R."/>
            <person name="Tomita M."/>
            <person name="Numata K."/>
            <person name="Arakawa K."/>
        </authorList>
    </citation>
    <scope>NUCLEOTIDE SEQUENCE [LARGE SCALE GENOMIC DNA]</scope>
</reference>
<sequence length="119" mass="13007">MYTLHKSTAAKQYIDVDMRVHVAEDKVPSCLCSRSDMFIREAARGEAIGAVRCTGLMARKLTGSYPALYDTGINGRFICNSKPGHIARARARRPRPGPPPTTATPPAVAPLSLRLFYCT</sequence>
<evidence type="ECO:0000313" key="2">
    <source>
        <dbReference type="Proteomes" id="UP000299102"/>
    </source>
</evidence>
<protein>
    <submittedName>
        <fullName evidence="1">Uncharacterized protein</fullName>
    </submittedName>
</protein>
<gene>
    <name evidence="1" type="ORF">EVAR_9018_1</name>
</gene>
<organism evidence="1 2">
    <name type="scientific">Eumeta variegata</name>
    <name type="common">Bagworm moth</name>
    <name type="synonym">Eumeta japonica</name>
    <dbReference type="NCBI Taxonomy" id="151549"/>
    <lineage>
        <taxon>Eukaryota</taxon>
        <taxon>Metazoa</taxon>
        <taxon>Ecdysozoa</taxon>
        <taxon>Arthropoda</taxon>
        <taxon>Hexapoda</taxon>
        <taxon>Insecta</taxon>
        <taxon>Pterygota</taxon>
        <taxon>Neoptera</taxon>
        <taxon>Endopterygota</taxon>
        <taxon>Lepidoptera</taxon>
        <taxon>Glossata</taxon>
        <taxon>Ditrysia</taxon>
        <taxon>Tineoidea</taxon>
        <taxon>Psychidae</taxon>
        <taxon>Oiketicinae</taxon>
        <taxon>Eumeta</taxon>
    </lineage>
</organism>
<accession>A0A4C1TWZ3</accession>
<dbReference type="EMBL" id="BGZK01000094">
    <property type="protein sequence ID" value="GBP18176.1"/>
    <property type="molecule type" value="Genomic_DNA"/>
</dbReference>
<comment type="caution">
    <text evidence="1">The sequence shown here is derived from an EMBL/GenBank/DDBJ whole genome shotgun (WGS) entry which is preliminary data.</text>
</comment>
<dbReference type="Proteomes" id="UP000299102">
    <property type="component" value="Unassembled WGS sequence"/>
</dbReference>
<proteinExistence type="predicted"/>
<dbReference type="AlphaFoldDB" id="A0A4C1TWZ3"/>